<reference evidence="1" key="1">
    <citation type="submission" date="2018-02" db="EMBL/GenBank/DDBJ databases">
        <title>Rhizophora mucronata_Transcriptome.</title>
        <authorList>
            <person name="Meera S.P."/>
            <person name="Sreeshan A."/>
            <person name="Augustine A."/>
        </authorList>
    </citation>
    <scope>NUCLEOTIDE SEQUENCE</scope>
    <source>
        <tissue evidence="1">Leaf</tissue>
    </source>
</reference>
<dbReference type="PROSITE" id="PS51257">
    <property type="entry name" value="PROKAR_LIPOPROTEIN"/>
    <property type="match status" value="1"/>
</dbReference>
<protein>
    <submittedName>
        <fullName evidence="1">Uncharacterized protein</fullName>
    </submittedName>
</protein>
<dbReference type="AlphaFoldDB" id="A0A2P2QCA0"/>
<evidence type="ECO:0000313" key="1">
    <source>
        <dbReference type="EMBL" id="MBX64554.1"/>
    </source>
</evidence>
<sequence>MEHKAAEYLQNVSNISLNLHLILSSNTYVWSLQSCEEALEHLINLHLISHLRSHKVVKVTYSFIQSLDDKVQL</sequence>
<name>A0A2P2QCA0_RHIMU</name>
<proteinExistence type="predicted"/>
<organism evidence="1">
    <name type="scientific">Rhizophora mucronata</name>
    <name type="common">Asiatic mangrove</name>
    <dbReference type="NCBI Taxonomy" id="61149"/>
    <lineage>
        <taxon>Eukaryota</taxon>
        <taxon>Viridiplantae</taxon>
        <taxon>Streptophyta</taxon>
        <taxon>Embryophyta</taxon>
        <taxon>Tracheophyta</taxon>
        <taxon>Spermatophyta</taxon>
        <taxon>Magnoliopsida</taxon>
        <taxon>eudicotyledons</taxon>
        <taxon>Gunneridae</taxon>
        <taxon>Pentapetalae</taxon>
        <taxon>rosids</taxon>
        <taxon>fabids</taxon>
        <taxon>Malpighiales</taxon>
        <taxon>Rhizophoraceae</taxon>
        <taxon>Rhizophora</taxon>
    </lineage>
</organism>
<dbReference type="EMBL" id="GGEC01084070">
    <property type="protein sequence ID" value="MBX64554.1"/>
    <property type="molecule type" value="Transcribed_RNA"/>
</dbReference>
<accession>A0A2P2QCA0</accession>